<evidence type="ECO:0000256" key="8">
    <source>
        <dbReference type="SAM" id="MobiDB-lite"/>
    </source>
</evidence>
<feature type="region of interest" description="Disordered" evidence="8">
    <location>
        <begin position="1557"/>
        <end position="1586"/>
    </location>
</feature>
<feature type="compositionally biased region" description="Polar residues" evidence="8">
    <location>
        <begin position="310"/>
        <end position="319"/>
    </location>
</feature>
<dbReference type="InterPro" id="IPR036910">
    <property type="entry name" value="HMG_box_dom_sf"/>
</dbReference>
<dbReference type="InterPro" id="IPR052412">
    <property type="entry name" value="CC-Dev_Transcription_Reg"/>
</dbReference>
<evidence type="ECO:0000313" key="11">
    <source>
        <dbReference type="EMBL" id="KAB0801003.1"/>
    </source>
</evidence>
<dbReference type="EMBL" id="GEZM01036448">
    <property type="protein sequence ID" value="JAV82690.1"/>
    <property type="molecule type" value="Transcribed_RNA"/>
</dbReference>
<feature type="compositionally biased region" description="Polar residues" evidence="8">
    <location>
        <begin position="430"/>
        <end position="447"/>
    </location>
</feature>
<reference evidence="11" key="3">
    <citation type="submission" date="2019-08" db="EMBL/GenBank/DDBJ databases">
        <authorList>
            <consortium name="Photinus pyralis genome working group"/>
            <person name="Fallon T.R."/>
            <person name="Sander Lower S.E."/>
            <person name="Weng J.-K."/>
        </authorList>
    </citation>
    <scope>NUCLEOTIDE SEQUENCE</scope>
    <source>
        <strain evidence="11">1611_PpyrPB1</strain>
        <tissue evidence="11">Whole body</tissue>
    </source>
</reference>
<keyword evidence="6 7" id="KW-0539">Nucleus</keyword>
<evidence type="ECO:0000256" key="1">
    <source>
        <dbReference type="ARBA" id="ARBA00022491"/>
    </source>
</evidence>
<dbReference type="Proteomes" id="UP000327044">
    <property type="component" value="Unassembled WGS sequence"/>
</dbReference>
<feature type="region of interest" description="Disordered" evidence="8">
    <location>
        <begin position="1424"/>
        <end position="1456"/>
    </location>
</feature>
<keyword evidence="12" id="KW-1185">Reference proteome</keyword>
<dbReference type="InterPro" id="IPR058607">
    <property type="entry name" value="HMG-box_Cic-like"/>
</dbReference>
<dbReference type="GO" id="GO:0000981">
    <property type="term" value="F:DNA-binding transcription factor activity, RNA polymerase II-specific"/>
    <property type="evidence" value="ECO:0007669"/>
    <property type="project" value="TreeGrafter"/>
</dbReference>
<dbReference type="EMBL" id="VVIM01000003">
    <property type="protein sequence ID" value="KAB0801003.1"/>
    <property type="molecule type" value="Genomic_DNA"/>
</dbReference>
<feature type="compositionally biased region" description="Polar residues" evidence="8">
    <location>
        <begin position="1557"/>
        <end position="1575"/>
    </location>
</feature>
<organism evidence="10">
    <name type="scientific">Photinus pyralis</name>
    <name type="common">Common eastern firefly</name>
    <name type="synonym">Lampyris pyralis</name>
    <dbReference type="NCBI Taxonomy" id="7054"/>
    <lineage>
        <taxon>Eukaryota</taxon>
        <taxon>Metazoa</taxon>
        <taxon>Ecdysozoa</taxon>
        <taxon>Arthropoda</taxon>
        <taxon>Hexapoda</taxon>
        <taxon>Insecta</taxon>
        <taxon>Pterygota</taxon>
        <taxon>Neoptera</taxon>
        <taxon>Endopterygota</taxon>
        <taxon>Coleoptera</taxon>
        <taxon>Polyphaga</taxon>
        <taxon>Elateriformia</taxon>
        <taxon>Elateroidea</taxon>
        <taxon>Lampyridae</taxon>
        <taxon>Lampyrinae</taxon>
        <taxon>Photinus</taxon>
    </lineage>
</organism>
<feature type="region of interest" description="Disordered" evidence="8">
    <location>
        <begin position="374"/>
        <end position="416"/>
    </location>
</feature>
<dbReference type="InterPro" id="IPR032147">
    <property type="entry name" value="Cic_dom"/>
</dbReference>
<evidence type="ECO:0000313" key="10">
    <source>
        <dbReference type="EMBL" id="JAV82690.1"/>
    </source>
</evidence>
<feature type="region of interest" description="Disordered" evidence="8">
    <location>
        <begin position="794"/>
        <end position="826"/>
    </location>
</feature>
<reference evidence="10" key="1">
    <citation type="journal article" date="2016" name="Sci. Rep.">
        <title>Molecular characterization of firefly nuptial gifts: a multi-omics approach sheds light on postcopulatory sexual selection.</title>
        <authorList>
            <person name="Al-Wathiqui N."/>
            <person name="Fallon T.R."/>
            <person name="South A."/>
            <person name="Weng J.K."/>
            <person name="Lewis S.M."/>
        </authorList>
    </citation>
    <scope>NUCLEOTIDE SEQUENCE</scope>
</reference>
<dbReference type="GO" id="GO:0000977">
    <property type="term" value="F:RNA polymerase II transcription regulatory region sequence-specific DNA binding"/>
    <property type="evidence" value="ECO:0007669"/>
    <property type="project" value="TreeGrafter"/>
</dbReference>
<feature type="DNA-binding region" description="HMG box" evidence="7">
    <location>
        <begin position="829"/>
        <end position="897"/>
    </location>
</feature>
<dbReference type="PROSITE" id="PS50118">
    <property type="entry name" value="HMG_BOX_2"/>
    <property type="match status" value="1"/>
</dbReference>
<feature type="compositionally biased region" description="Polar residues" evidence="8">
    <location>
        <begin position="1252"/>
        <end position="1271"/>
    </location>
</feature>
<evidence type="ECO:0000256" key="3">
    <source>
        <dbReference type="ARBA" id="ARBA00023015"/>
    </source>
</evidence>
<dbReference type="InParanoid" id="A0A1Y1MDL5"/>
<feature type="compositionally biased region" description="Basic and acidic residues" evidence="8">
    <location>
        <begin position="386"/>
        <end position="414"/>
    </location>
</feature>
<dbReference type="Pfam" id="PF16090">
    <property type="entry name" value="DUF4819"/>
    <property type="match status" value="1"/>
</dbReference>
<feature type="region of interest" description="Disordered" evidence="8">
    <location>
        <begin position="901"/>
        <end position="941"/>
    </location>
</feature>
<dbReference type="CDD" id="cd21990">
    <property type="entry name" value="HMG-box_CIC-like"/>
    <property type="match status" value="1"/>
</dbReference>
<dbReference type="FunFam" id="1.10.30.10:FF:000010">
    <property type="entry name" value="Capicua transcriptional repressor b"/>
    <property type="match status" value="1"/>
</dbReference>
<feature type="domain" description="HMG box" evidence="9">
    <location>
        <begin position="829"/>
        <end position="897"/>
    </location>
</feature>
<keyword evidence="1" id="KW-0678">Repressor</keyword>
<name>A0A1Y1MDL5_PHOPY</name>
<keyword evidence="2" id="KW-0597">Phosphoprotein</keyword>
<evidence type="ECO:0000256" key="5">
    <source>
        <dbReference type="ARBA" id="ARBA00023163"/>
    </source>
</evidence>
<feature type="region of interest" description="Disordered" evidence="8">
    <location>
        <begin position="276"/>
        <end position="337"/>
    </location>
</feature>
<dbReference type="Pfam" id="PF00505">
    <property type="entry name" value="HMG_box"/>
    <property type="match status" value="1"/>
</dbReference>
<dbReference type="Pfam" id="PF25981">
    <property type="entry name" value="HTH_Cic_C"/>
    <property type="match status" value="1"/>
</dbReference>
<dbReference type="EMBL" id="GEZM01036449">
    <property type="protein sequence ID" value="JAV82689.1"/>
    <property type="molecule type" value="Transcribed_RNA"/>
</dbReference>
<dbReference type="InterPro" id="IPR058606">
    <property type="entry name" value="HTH_Cic_C"/>
</dbReference>
<dbReference type="SMART" id="SM00398">
    <property type="entry name" value="HMG"/>
    <property type="match status" value="1"/>
</dbReference>
<evidence type="ECO:0000256" key="4">
    <source>
        <dbReference type="ARBA" id="ARBA00023125"/>
    </source>
</evidence>
<keyword evidence="4 7" id="KW-0238">DNA-binding</keyword>
<keyword evidence="3" id="KW-0805">Transcription regulation</keyword>
<evidence type="ECO:0000256" key="6">
    <source>
        <dbReference type="ARBA" id="ARBA00023242"/>
    </source>
</evidence>
<accession>A0A1Y1MDL5</accession>
<sequence>MFIAEYKRRTRSISDSRDITLNTMSASNIEVRKVPKKRKFDLSELEEIGNVACVPVSVVQSTISAPPQIAAVDYSCSIRPIDDEQVIRKQFDIDLSEWCDHRVLAKQGDWYYPGVIRQASGNTLTVEFDGRENKPVCFTDVLASECYDVIGDASPYVSQLTLGTRVCVRHDQAVFVEGVVCKILEGQPIRFAVAVLGDRPHEINVKRADLRLLRPPWWDELENLQFPLQLHDVLPTIQTEYISNSPPRISACTPLSNGRHCDEFCESEDELRREDIMFPSETDAKLSGSSKRSSMQSRASSSSSITLRSQPTTPRSQAATPHKYKKGDVVANPNGIRKKFNGKQWRRLCSKDGCSKESQRRGYCSRHLSLKGNYLRSGPSFPRSSSKGEGEDTSRDSDTSPNCNERRIAGRFDQDETEAANMLVSLGSSRSATPAFSPNCQGSSPLTMHSPITVGSRQNVFMPISNHSHGLLKHTSPGPPGYNVPAPYQPVIRPELVRPNQGGTSVIRISPNPRQWSTPVVSEQQSVILQHALTTPPNQSTLESENSQVPADSLYCGITDSHDVIKYDEPHQSFQTVRKLVQNDQSLETTTIRVASTETIGNLTSGAGLLPVIVHPTQLVPVLPAASQSVVKRVLQTPTSALNPPTVSPVIVKTEQVPLSGINIVNNKDQSSIVRVPPVQTQLQLQPEVASTSCATTTVVSSTTSQNSLFQNSQSTFVIPWHSIVPVLTTRSAQFSPPPSELSPPLSAPPLTSIASQVPAPVLDLIDEDDNPEPIPVTTEEDDDVFEPESPGLGCMTDNTLNNKRRSQSLSSLQSTMKDSTLSKTKERIRRPMNAFMIFSKRHRGLVHQQHPNQDNRTVSKILGEWWYALGPEEKKKYHELASEVKEAHFKAHPEWKWCSKDRRKSSTGSGRSKLGSTGESVDIGDIPLSPRTPHSPLPVSDVQNAQMLSEQEGLGDISDEDQMVICEEPSSEIDLKCKEKVTDSDSESHSDLEPPIETRVFPQQRFSPISSSNSTEITCRPKPIKARLPSTESNPKFNSVVATSTMLGYPYHSPVNPTGISGFQPTGGAFKTMPVSPKIVKAEPKFDNVESPNWTGSSFIITPKPETTNVPLHKSLSETGVQWVTSSLSQNNTILTRPNTTLTILKPQIKSGNVIQVSERNNHGNQPVTLTLLNPSLNGQQTTLCLSSDSERSHPFLVVSSASDVQYVYMQQPSYQIPPASNVTLQSLQFVPKPATTQSVIVSQSQNRINNHTNSIPFNNAHNTKNSTNDDAGKDDNELIMNDKLLASSPIEVPILPHTTGEIVTAAEPDKQFKLAPTPAQLGRAPLQRRQSMAVGNATSNVSSESVTICSSDDTVQLDSSLMSPSTRKSFFKKNIEDGMDRVLEQVNFEKKFSSLPQFKPEECQSPSAIAVSSSPRVFSSYHKKRNLTPGHRSSIDEESEGETPLPSTASVSGNRIIGNTFFGPDFNVENIKDFSEVGESSSPRTPKTPGTGRDAEKGHRKILEQRRQLVMQLFQEHTFFPSSQATSNFQAQHVDIFPNKGSLQLKIREVRQKLMAQTSHTPRSANSLSSPLTPTEAAKVSSNS</sequence>
<keyword evidence="5" id="KW-0804">Transcription</keyword>
<evidence type="ECO:0000256" key="7">
    <source>
        <dbReference type="PROSITE-ProRule" id="PRU00267"/>
    </source>
</evidence>
<dbReference type="PANTHER" id="PTHR13059">
    <property type="entry name" value="HMG-BOX TRANSCRIPTION FACTOR BBX"/>
    <property type="match status" value="1"/>
</dbReference>
<dbReference type="SUPFAM" id="SSF47095">
    <property type="entry name" value="HMG-box"/>
    <property type="match status" value="1"/>
</dbReference>
<feature type="compositionally biased region" description="Low complexity" evidence="8">
    <location>
        <begin position="287"/>
        <end position="309"/>
    </location>
</feature>
<feature type="region of interest" description="Disordered" evidence="8">
    <location>
        <begin position="1252"/>
        <end position="1276"/>
    </location>
</feature>
<dbReference type="GO" id="GO:0005634">
    <property type="term" value="C:nucleus"/>
    <property type="evidence" value="ECO:0007669"/>
    <property type="project" value="UniProtKB-UniRule"/>
</dbReference>
<proteinExistence type="predicted"/>
<protein>
    <recommendedName>
        <fullName evidence="9">HMG box domain-containing protein</fullName>
    </recommendedName>
</protein>
<feature type="region of interest" description="Disordered" evidence="8">
    <location>
        <begin position="1477"/>
        <end position="1501"/>
    </location>
</feature>
<dbReference type="FunCoup" id="A0A1Y1MDL5">
    <property type="interactions" value="1234"/>
</dbReference>
<evidence type="ECO:0000256" key="2">
    <source>
        <dbReference type="ARBA" id="ARBA00022553"/>
    </source>
</evidence>
<dbReference type="InterPro" id="IPR009071">
    <property type="entry name" value="HMG_box_dom"/>
</dbReference>
<evidence type="ECO:0000259" key="9">
    <source>
        <dbReference type="PROSITE" id="PS50118"/>
    </source>
</evidence>
<feature type="compositionally biased region" description="Low complexity" evidence="8">
    <location>
        <begin position="907"/>
        <end position="917"/>
    </location>
</feature>
<dbReference type="Gene3D" id="1.10.30.10">
    <property type="entry name" value="High mobility group box domain"/>
    <property type="match status" value="1"/>
</dbReference>
<dbReference type="PANTHER" id="PTHR13059:SF13">
    <property type="entry name" value="PROTEIN CAPICUA HOMOLOG"/>
    <property type="match status" value="1"/>
</dbReference>
<evidence type="ECO:0000313" key="12">
    <source>
        <dbReference type="Proteomes" id="UP000327044"/>
    </source>
</evidence>
<gene>
    <name evidence="11" type="ORF">PPYR_05357</name>
</gene>
<reference evidence="11 12" key="2">
    <citation type="journal article" date="2018" name="Elife">
        <title>Firefly genomes illuminate parallel origins of bioluminescence in beetles.</title>
        <authorList>
            <person name="Fallon T.R."/>
            <person name="Lower S.E."/>
            <person name="Chang C.H."/>
            <person name="Bessho-Uehara M."/>
            <person name="Martin G.J."/>
            <person name="Bewick A.J."/>
            <person name="Behringer M."/>
            <person name="Debat H.J."/>
            <person name="Wong I."/>
            <person name="Day J.C."/>
            <person name="Suvorov A."/>
            <person name="Silva C.J."/>
            <person name="Stanger-Hall K.F."/>
            <person name="Hall D.W."/>
            <person name="Schmitz R.J."/>
            <person name="Nelson D.R."/>
            <person name="Lewis S.M."/>
            <person name="Shigenobu S."/>
            <person name="Bybee S.M."/>
            <person name="Larracuente A.M."/>
            <person name="Oba Y."/>
            <person name="Weng J.K."/>
        </authorList>
    </citation>
    <scope>NUCLEOTIDE SEQUENCE [LARGE SCALE GENOMIC DNA]</scope>
    <source>
        <strain evidence="11">1611_PpyrPB1</strain>
        <tissue evidence="11">Whole body</tissue>
    </source>
</reference>
<feature type="region of interest" description="Disordered" evidence="8">
    <location>
        <begin position="430"/>
        <end position="451"/>
    </location>
</feature>